<evidence type="ECO:0000313" key="9">
    <source>
        <dbReference type="RefSeq" id="XP_033537828.1"/>
    </source>
</evidence>
<keyword evidence="2" id="KW-0813">Transport</keyword>
<feature type="transmembrane region" description="Helical" evidence="6">
    <location>
        <begin position="198"/>
        <end position="218"/>
    </location>
</feature>
<evidence type="ECO:0000256" key="1">
    <source>
        <dbReference type="ARBA" id="ARBA00004141"/>
    </source>
</evidence>
<dbReference type="InterPro" id="IPR036259">
    <property type="entry name" value="MFS_trans_sf"/>
</dbReference>
<reference evidence="7 9" key="1">
    <citation type="submission" date="2020-01" db="EMBL/GenBank/DDBJ databases">
        <authorList>
            <consortium name="DOE Joint Genome Institute"/>
            <person name="Haridas S."/>
            <person name="Albert R."/>
            <person name="Binder M."/>
            <person name="Bloem J."/>
            <person name="Labutti K."/>
            <person name="Salamov A."/>
            <person name="Andreopoulos B."/>
            <person name="Baker S.E."/>
            <person name="Barry K."/>
            <person name="Bills G."/>
            <person name="Bluhm B.H."/>
            <person name="Cannon C."/>
            <person name="Castanera R."/>
            <person name="Culley D.E."/>
            <person name="Daum C."/>
            <person name="Ezra D."/>
            <person name="Gonzalez J.B."/>
            <person name="Henrissat B."/>
            <person name="Kuo A."/>
            <person name="Liang C."/>
            <person name="Lipzen A."/>
            <person name="Lutzoni F."/>
            <person name="Magnuson J."/>
            <person name="Mondo S."/>
            <person name="Nolan M."/>
            <person name="Ohm R."/>
            <person name="Pangilinan J."/>
            <person name="Park H.-J."/>
            <person name="Ramirez L."/>
            <person name="Alfaro M."/>
            <person name="Sun H."/>
            <person name="Tritt A."/>
            <person name="Yoshinaga Y."/>
            <person name="Zwiers L.-H."/>
            <person name="Turgeon B.G."/>
            <person name="Goodwin S.B."/>
            <person name="Spatafora J.W."/>
            <person name="Crous P.W."/>
            <person name="Grigoriev I.V."/>
        </authorList>
    </citation>
    <scope>NUCLEOTIDE SEQUENCE</scope>
    <source>
        <strain evidence="7 9">CBS 781.70</strain>
    </source>
</reference>
<accession>A0A6G1GDM6</accession>
<proteinExistence type="predicted"/>
<evidence type="ECO:0000313" key="7">
    <source>
        <dbReference type="EMBL" id="KAF1816197.1"/>
    </source>
</evidence>
<protein>
    <submittedName>
        <fullName evidence="7 9">MFS general substrate transporter</fullName>
    </submittedName>
</protein>
<dbReference type="Proteomes" id="UP000504638">
    <property type="component" value="Unplaced"/>
</dbReference>
<keyword evidence="4 6" id="KW-1133">Transmembrane helix</keyword>
<dbReference type="GO" id="GO:0022857">
    <property type="term" value="F:transmembrane transporter activity"/>
    <property type="evidence" value="ECO:0007669"/>
    <property type="project" value="InterPro"/>
</dbReference>
<feature type="transmembrane region" description="Helical" evidence="6">
    <location>
        <begin position="395"/>
        <end position="416"/>
    </location>
</feature>
<feature type="transmembrane region" description="Helical" evidence="6">
    <location>
        <begin position="230"/>
        <end position="252"/>
    </location>
</feature>
<dbReference type="PANTHER" id="PTHR43791:SF65">
    <property type="entry name" value="MAJOR FACILITATOR SUPERFAMILY (MFS) PROFILE DOMAIN-CONTAINING PROTEIN-RELATED"/>
    <property type="match status" value="1"/>
</dbReference>
<feature type="transmembrane region" description="Helical" evidence="6">
    <location>
        <begin position="361"/>
        <end position="383"/>
    </location>
</feature>
<comment type="subcellular location">
    <subcellularLocation>
        <location evidence="1">Membrane</location>
        <topology evidence="1">Multi-pass membrane protein</topology>
    </subcellularLocation>
</comment>
<evidence type="ECO:0000256" key="6">
    <source>
        <dbReference type="SAM" id="Phobius"/>
    </source>
</evidence>
<dbReference type="EMBL" id="ML975150">
    <property type="protein sequence ID" value="KAF1816197.1"/>
    <property type="molecule type" value="Genomic_DNA"/>
</dbReference>
<name>A0A6G1GDM6_9PEZI</name>
<dbReference type="GeneID" id="54421096"/>
<dbReference type="PANTHER" id="PTHR43791">
    <property type="entry name" value="PERMEASE-RELATED"/>
    <property type="match status" value="1"/>
</dbReference>
<sequence length="491" mass="56746">MPTVLVQRQPRPRFWWQRSVQLDPDAIATQIPAKRYQPRDDWENIHRFDSLFRWTWGEEYKVVRKVDLRILGWTCIMFMALEIDRSNLTQALTDNFLPDLHMTTNDYNLGVTVTRVSFLLAELPSQLVSKWVGPDRWIPAQLVLWSIVAATQFWLSGRATFLVTRVLLGLLQGGFIPGESIRTPSLYISAKHLSIRLSFFWAAMSIADIMSAILAFGLPRMRGIGGHSGWRWLFLIEGLLTMVIGIFSFGLMPAGPAQTASWFRGKKGWFTERMHNRQLVTPKLLWQSLKDYDLWPMYIMGLTSGIPAVPQQMYITLSLKGLGFNTFETNLLTIPYYVGHNMALPFLIYLNIIDTTTVNRWTMWAVITLLLSYPNANAILVGWNSRNSNTVRTCTVSAACFNMFVQGCSMISANIYRMDDALRYQRGNRQLLAICCMNIVLYPLIKAYYVWRNKSRDEVWNKMGKDERDGYLEDEGQRDRGNKRLDFRFAH</sequence>
<reference evidence="9" key="2">
    <citation type="submission" date="2020-04" db="EMBL/GenBank/DDBJ databases">
        <authorList>
            <consortium name="NCBI Genome Project"/>
        </authorList>
    </citation>
    <scope>NUCLEOTIDE SEQUENCE</scope>
    <source>
        <strain evidence="9">CBS 781.70</strain>
    </source>
</reference>
<dbReference type="RefSeq" id="XP_033537828.1">
    <property type="nucleotide sequence ID" value="XM_033680526.1"/>
</dbReference>
<feature type="transmembrane region" description="Helical" evidence="6">
    <location>
        <begin position="431"/>
        <end position="451"/>
    </location>
</feature>
<evidence type="ECO:0000256" key="3">
    <source>
        <dbReference type="ARBA" id="ARBA00022692"/>
    </source>
</evidence>
<dbReference type="Gene3D" id="1.20.1250.20">
    <property type="entry name" value="MFS general substrate transporter like domains"/>
    <property type="match status" value="1"/>
</dbReference>
<organism evidence="7">
    <name type="scientific">Eremomyces bilateralis CBS 781.70</name>
    <dbReference type="NCBI Taxonomy" id="1392243"/>
    <lineage>
        <taxon>Eukaryota</taxon>
        <taxon>Fungi</taxon>
        <taxon>Dikarya</taxon>
        <taxon>Ascomycota</taxon>
        <taxon>Pezizomycotina</taxon>
        <taxon>Dothideomycetes</taxon>
        <taxon>Dothideomycetes incertae sedis</taxon>
        <taxon>Eremomycetales</taxon>
        <taxon>Eremomycetaceae</taxon>
        <taxon>Eremomyces</taxon>
    </lineage>
</organism>
<evidence type="ECO:0000256" key="5">
    <source>
        <dbReference type="ARBA" id="ARBA00023136"/>
    </source>
</evidence>
<dbReference type="SUPFAM" id="SSF103473">
    <property type="entry name" value="MFS general substrate transporter"/>
    <property type="match status" value="1"/>
</dbReference>
<dbReference type="Pfam" id="PF07690">
    <property type="entry name" value="MFS_1"/>
    <property type="match status" value="1"/>
</dbReference>
<evidence type="ECO:0000256" key="2">
    <source>
        <dbReference type="ARBA" id="ARBA00022448"/>
    </source>
</evidence>
<reference evidence="9" key="3">
    <citation type="submission" date="2025-04" db="UniProtKB">
        <authorList>
            <consortium name="RefSeq"/>
        </authorList>
    </citation>
    <scope>IDENTIFICATION</scope>
    <source>
        <strain evidence="9">CBS 781.70</strain>
    </source>
</reference>
<keyword evidence="8" id="KW-1185">Reference proteome</keyword>
<dbReference type="OrthoDB" id="1935484at2759"/>
<evidence type="ECO:0000313" key="8">
    <source>
        <dbReference type="Proteomes" id="UP000504638"/>
    </source>
</evidence>
<gene>
    <name evidence="7 9" type="ORF">P152DRAFT_463841</name>
</gene>
<dbReference type="InterPro" id="IPR011701">
    <property type="entry name" value="MFS"/>
</dbReference>
<dbReference type="AlphaFoldDB" id="A0A6G1GDM6"/>
<keyword evidence="3 6" id="KW-0812">Transmembrane</keyword>
<dbReference type="GO" id="GO:0016020">
    <property type="term" value="C:membrane"/>
    <property type="evidence" value="ECO:0007669"/>
    <property type="project" value="UniProtKB-SubCell"/>
</dbReference>
<feature type="transmembrane region" description="Helical" evidence="6">
    <location>
        <begin position="295"/>
        <end position="317"/>
    </location>
</feature>
<evidence type="ECO:0000256" key="4">
    <source>
        <dbReference type="ARBA" id="ARBA00022989"/>
    </source>
</evidence>
<dbReference type="FunFam" id="1.20.1250.20:FF:000106">
    <property type="entry name" value="MFS transporter, putative"/>
    <property type="match status" value="1"/>
</dbReference>
<keyword evidence="5 6" id="KW-0472">Membrane</keyword>
<feature type="transmembrane region" description="Helical" evidence="6">
    <location>
        <begin position="329"/>
        <end position="349"/>
    </location>
</feature>